<evidence type="ECO:0000256" key="13">
    <source>
        <dbReference type="SAM" id="Coils"/>
    </source>
</evidence>
<feature type="compositionally biased region" description="Basic and acidic residues" evidence="14">
    <location>
        <begin position="1332"/>
        <end position="1349"/>
    </location>
</feature>
<dbReference type="InterPro" id="IPR024678">
    <property type="entry name" value="Kinase_OSR1/WNK_CCT"/>
</dbReference>
<evidence type="ECO:0000256" key="4">
    <source>
        <dbReference type="ARBA" id="ARBA00022490"/>
    </source>
</evidence>
<dbReference type="FunFam" id="3.30.200.20:FF:000494">
    <property type="entry name" value="serine/threonine-protein kinase WNK2 isoform X2"/>
    <property type="match status" value="1"/>
</dbReference>
<feature type="compositionally biased region" description="Pro residues" evidence="14">
    <location>
        <begin position="802"/>
        <end position="812"/>
    </location>
</feature>
<feature type="region of interest" description="Disordered" evidence="14">
    <location>
        <begin position="477"/>
        <end position="498"/>
    </location>
</feature>
<comment type="catalytic activity">
    <reaction evidence="11">
        <text>L-threonyl-[protein] + ATP = O-phospho-L-threonyl-[protein] + ADP + H(+)</text>
        <dbReference type="Rhea" id="RHEA:46608"/>
        <dbReference type="Rhea" id="RHEA-COMP:11060"/>
        <dbReference type="Rhea" id="RHEA-COMP:11605"/>
        <dbReference type="ChEBI" id="CHEBI:15378"/>
        <dbReference type="ChEBI" id="CHEBI:30013"/>
        <dbReference type="ChEBI" id="CHEBI:30616"/>
        <dbReference type="ChEBI" id="CHEBI:61977"/>
        <dbReference type="ChEBI" id="CHEBI:456216"/>
        <dbReference type="EC" id="2.7.11.1"/>
    </reaction>
</comment>
<dbReference type="Gene3D" id="3.30.200.20">
    <property type="entry name" value="Phosphorylase Kinase, domain 1"/>
    <property type="match status" value="1"/>
</dbReference>
<evidence type="ECO:0000256" key="8">
    <source>
        <dbReference type="ARBA" id="ARBA00022741"/>
    </source>
</evidence>
<comment type="subcellular location">
    <subcellularLocation>
        <location evidence="2">Cytoplasm</location>
    </subcellularLocation>
</comment>
<feature type="region of interest" description="Disordered" evidence="14">
    <location>
        <begin position="1824"/>
        <end position="1846"/>
    </location>
</feature>
<dbReference type="InterPro" id="IPR008271">
    <property type="entry name" value="Ser/Thr_kinase_AS"/>
</dbReference>
<evidence type="ECO:0000313" key="17">
    <source>
        <dbReference type="RefSeq" id="XP_010834363.1"/>
    </source>
</evidence>
<dbReference type="EC" id="2.7.11.1" evidence="3"/>
<feature type="region of interest" description="Disordered" evidence="14">
    <location>
        <begin position="1134"/>
        <end position="1243"/>
    </location>
</feature>
<feature type="compositionally biased region" description="Polar residues" evidence="14">
    <location>
        <begin position="1149"/>
        <end position="1162"/>
    </location>
</feature>
<dbReference type="InterPro" id="IPR050588">
    <property type="entry name" value="WNK_Ser-Thr_kinase"/>
</dbReference>
<dbReference type="CDD" id="cd14032">
    <property type="entry name" value="STKc_WNK2_like"/>
    <property type="match status" value="1"/>
</dbReference>
<dbReference type="FunFam" id="3.10.20.90:FF:000007">
    <property type="entry name" value="Serine/threonine-protein kinase WNK1 isoform 1"/>
    <property type="match status" value="1"/>
</dbReference>
<feature type="region of interest" description="Disordered" evidence="14">
    <location>
        <begin position="1718"/>
        <end position="1747"/>
    </location>
</feature>
<dbReference type="Gene3D" id="3.10.20.90">
    <property type="entry name" value="Phosphatidylinositol 3-kinase Catalytic Subunit, Chain A, domain 1"/>
    <property type="match status" value="2"/>
</dbReference>
<dbReference type="SMART" id="SM00220">
    <property type="entry name" value="S_TKc"/>
    <property type="match status" value="1"/>
</dbReference>
<evidence type="ECO:0000256" key="12">
    <source>
        <dbReference type="ARBA" id="ARBA00048679"/>
    </source>
</evidence>
<evidence type="ECO:0000256" key="11">
    <source>
        <dbReference type="ARBA" id="ARBA00047899"/>
    </source>
</evidence>
<dbReference type="GO" id="GO:0005524">
    <property type="term" value="F:ATP binding"/>
    <property type="evidence" value="ECO:0007669"/>
    <property type="project" value="UniProtKB-KW"/>
</dbReference>
<name>A0A6P3GSA5_BISBB</name>
<dbReference type="Pfam" id="PF12202">
    <property type="entry name" value="OSR1_C"/>
    <property type="match status" value="1"/>
</dbReference>
<dbReference type="GO" id="GO:0005737">
    <property type="term" value="C:cytoplasm"/>
    <property type="evidence" value="ECO:0007669"/>
    <property type="project" value="UniProtKB-SubCell"/>
</dbReference>
<feature type="compositionally biased region" description="Basic residues" evidence="14">
    <location>
        <begin position="977"/>
        <end position="988"/>
    </location>
</feature>
<dbReference type="RefSeq" id="XP_010834363.1">
    <property type="nucleotide sequence ID" value="XM_010836061.1"/>
</dbReference>
<sequence length="1959" mass="208540">MVGVNVLLQLRSLPQLLLRLKAGLKDAGAPEARPELGRARREEPEEEEDDEDDLKAVATSLDGRFLKFDIELGRGSFKTVYKGLDTETWVEVAWCELQDRKLTKLERQRFKEEAEMLKGLQHPNIVRFYDFWESSARGKRCIVLVTELMTSGTLKTYLKRFKVMKPKVLRSWCRQILKGLLFLHTRTPPIIHRDLKCDNIFITGPTGSVKIGDLGLATLKRASFAKSVIGTPEFMAPEMYEEHYDESVDVYAFGMCMLEMATSEYPYSECQNAAQIYRKVTCGIKPASFEKVHDPEIKEIIGECICKNKEERYEIKDLLSHAFFAEDTGVRVELAEEDHGRKSAIALRLWVEDPKKLKGKPKDSGAIEFTFDLERETPEDVAQEMIESGFFHESDVKIVAKSIRDRVALIQWRRKRIWPALQPQEQRDLGSPDKARGPPTPLQVQVTYHSQAGLPESEEPEADQHLLTPALPASATSLASDSTFDSGQGSTVYSDSQSSQQSVVLGSLADGAPPASQCVCSPPVSVSDGPVLPHSLPSLGAYQQPATVSQPNPSGQCSGPHGLESVMVHSVCAGLLSVRNHAKPSLLAQPVPLPQVLAPQPVGPLQPAPSHLPPYLAPASQVVAPAQLKPLQMPPAPLQPLAQIPPQMPPLPVVPPIAPLATVDNLPTALPDLPATSGPTVPPPSQYFPPAVILPSLPLSATPAPLPASPALPLQTVKLPHPAGAPLAVPCQTIVPNVAATATAIPLLAVAPQGVAALSIHPTVAQLPAQPVYPAAFPQMVPSDVPPSPLHAAQTVQAAAPQPTPPVLPQPHQPSVARLPEQAAPAASAGSQILLGHPPTYAVDVTTQVATVPAPAAILSPPLPEVLLPPVPELLPQLPGSLAPTVIAAPQSVPVQTAALLPPATLPLPSGPGIPGPCPTVQLTVEPAPEEQASQDKQPSLPQSCESYGGSDVPSGREMSDSCEGAFGGGKLEGKAARKHHRRSTRVRSRQERASRPRLTILNVCNTGDKMVECQLETHNHKMVTFKFDLDGDAPDEIATYMVEHDFILQAERETFIEQMKDVMDKAEDMLSEDTDVDRASDPGVSPPHLSTCGLGAGEENRQSQANAPVYQQNVLHTGKRWFIICPVAEHPAVEAPESSPPLPLSSLQPDTSQDSAPSKDQLSSKEKPSFSTDLQLLSQAGPRDLPGGAPAPLVPSSPPVTALSQDMAPPAASPKLEPATGPAMQAGGSGTPQGPASEHKTPWPLMETLDAQLAAQSPGMGRGPCAPPLEAPLHPMGLGDPALAREPITKGEPLVGFVDSTIKSLDEKLRTLLYQEHVPTSSASAGTPVEAGDRDFTLEPPRGDEPRTEASGGSLGLLPPPALEKSEMAPGLEVTLEQSVSLSVTAESSLSHTLGREGAQVASDSRTAPSAPQDVPASAIPAHLEPTDRTSRVPGETLAESMQSCLGMLIEGGQDSQPQPHSTLVSGSPLKWPGQQDGSSPAKTVGRFSVVSTQDEWTLASPNSLRYSAPPDVYLDEAPCSPDMKLAVRRAQTASSIEVGMEEPLSSDSGDESPRRRPSVQKHASLPSSSGGVASDFVKKAAAFLQRSSRAGSPCLETPSRMGVKVPTISVTSFHSQSSYISSDNDSEIEDADIRKELQSLREKHLKEISELQSQQKQEIEALYRRLGKPLPPNLGLFHTAPPIGRRRKTSKSKLKAGKLLSPLVQQLKVVASSTGHLSDCSRAPPAKDPAQAGAGPTAASDPCGKAVQTQQPCSVRASLSADICSGLASDGGGAHGPGWTVYHPTSERVTYKSSSKPRARFLSGPVSVSIWSALKRLCLGKEHSSRSSTSSLVPGPEPGPQPALHIQAQVNNSNNKKGTFTDDLHKLVDEWTSKTVGATPLKPSLNQLKQTQKLHDMEATAGWPLASGEARAMNTSRTAMGMPCLAPVPSPVPTVVIPGAASALPVPMPDSESEKPD</sequence>
<keyword evidence="16" id="KW-1185">Reference proteome</keyword>
<dbReference type="Pfam" id="PF00069">
    <property type="entry name" value="Pkinase"/>
    <property type="match status" value="1"/>
</dbReference>
<feature type="region of interest" description="Disordered" evidence="14">
    <location>
        <begin position="1318"/>
        <end position="1433"/>
    </location>
</feature>
<feature type="compositionally biased region" description="Polar residues" evidence="14">
    <location>
        <begin position="1377"/>
        <end position="1393"/>
    </location>
</feature>
<feature type="compositionally biased region" description="Basic and acidic residues" evidence="14">
    <location>
        <begin position="32"/>
        <end position="43"/>
    </location>
</feature>
<evidence type="ECO:0000256" key="3">
    <source>
        <dbReference type="ARBA" id="ARBA00012513"/>
    </source>
</evidence>
<dbReference type="CTD" id="65268"/>
<evidence type="ECO:0000256" key="2">
    <source>
        <dbReference type="ARBA" id="ARBA00004496"/>
    </source>
</evidence>
<feature type="region of interest" description="Disordered" evidence="14">
    <location>
        <begin position="784"/>
        <end position="823"/>
    </location>
</feature>
<feature type="domain" description="Protein kinase" evidence="15">
    <location>
        <begin position="66"/>
        <end position="324"/>
    </location>
</feature>
<dbReference type="Gene3D" id="1.10.510.10">
    <property type="entry name" value="Transferase(Phosphotransferase) domain 1"/>
    <property type="match status" value="1"/>
</dbReference>
<keyword evidence="8" id="KW-0547">Nucleotide-binding</keyword>
<feature type="coiled-coil region" evidence="13">
    <location>
        <begin position="1636"/>
        <end position="1667"/>
    </location>
</feature>
<dbReference type="GO" id="GO:0004674">
    <property type="term" value="F:protein serine/threonine kinase activity"/>
    <property type="evidence" value="ECO:0007669"/>
    <property type="project" value="UniProtKB-KW"/>
</dbReference>
<dbReference type="InterPro" id="IPR056865">
    <property type="entry name" value="CCTL2_WNK"/>
</dbReference>
<gene>
    <name evidence="17" type="primary">WNK2</name>
</gene>
<feature type="region of interest" description="Disordered" evidence="14">
    <location>
        <begin position="1454"/>
        <end position="1484"/>
    </location>
</feature>
<evidence type="ECO:0000256" key="6">
    <source>
        <dbReference type="ARBA" id="ARBA00022553"/>
    </source>
</evidence>
<evidence type="ECO:0000256" key="10">
    <source>
        <dbReference type="ARBA" id="ARBA00022840"/>
    </source>
</evidence>
<reference evidence="17" key="1">
    <citation type="submission" date="2025-08" db="UniProtKB">
        <authorList>
            <consortium name="RefSeq"/>
        </authorList>
    </citation>
    <scope>IDENTIFICATION</scope>
    <source>
        <tissue evidence="17">Blood</tissue>
    </source>
</reference>
<evidence type="ECO:0000256" key="5">
    <source>
        <dbReference type="ARBA" id="ARBA00022527"/>
    </source>
</evidence>
<feature type="compositionally biased region" description="Polar residues" evidence="14">
    <location>
        <begin position="1455"/>
        <end position="1467"/>
    </location>
</feature>
<keyword evidence="4" id="KW-0963">Cytoplasm</keyword>
<dbReference type="PROSITE" id="PS00108">
    <property type="entry name" value="PROTEIN_KINASE_ST"/>
    <property type="match status" value="1"/>
</dbReference>
<keyword evidence="10" id="KW-0067">ATP-binding</keyword>
<dbReference type="PROSITE" id="PS50011">
    <property type="entry name" value="PROTEIN_KINASE_DOM"/>
    <property type="match status" value="1"/>
</dbReference>
<dbReference type="OrthoDB" id="4062651at2759"/>
<feature type="region of interest" description="Disordered" evidence="14">
    <location>
        <begin position="1257"/>
        <end position="1285"/>
    </location>
</feature>
<evidence type="ECO:0000259" key="15">
    <source>
        <dbReference type="PROSITE" id="PS50011"/>
    </source>
</evidence>
<evidence type="ECO:0000313" key="16">
    <source>
        <dbReference type="Proteomes" id="UP000515208"/>
    </source>
</evidence>
<feature type="compositionally biased region" description="Low complexity" evidence="14">
    <location>
        <begin position="790"/>
        <end position="801"/>
    </location>
</feature>
<dbReference type="PANTHER" id="PTHR13902">
    <property type="entry name" value="SERINE/THREONINE-PROTEIN KINASE WNK WITH NO LYSINE -RELATED"/>
    <property type="match status" value="1"/>
</dbReference>
<dbReference type="FunFam" id="1.10.510.10:FF:000006">
    <property type="entry name" value="Serine/threonine-protein kinase WNK1 isoform 2"/>
    <property type="match status" value="1"/>
</dbReference>
<organism evidence="16 17">
    <name type="scientific">Bison bison bison</name>
    <name type="common">North American plains bison</name>
    <dbReference type="NCBI Taxonomy" id="43346"/>
    <lineage>
        <taxon>Eukaryota</taxon>
        <taxon>Metazoa</taxon>
        <taxon>Chordata</taxon>
        <taxon>Craniata</taxon>
        <taxon>Vertebrata</taxon>
        <taxon>Euteleostomi</taxon>
        <taxon>Mammalia</taxon>
        <taxon>Eutheria</taxon>
        <taxon>Laurasiatheria</taxon>
        <taxon>Artiodactyla</taxon>
        <taxon>Ruminantia</taxon>
        <taxon>Pecora</taxon>
        <taxon>Bovidae</taxon>
        <taxon>Bovinae</taxon>
        <taxon>Bison</taxon>
    </lineage>
</organism>
<feature type="region of interest" description="Disordered" evidence="14">
    <location>
        <begin position="1536"/>
        <end position="1573"/>
    </location>
</feature>
<evidence type="ECO:0000256" key="1">
    <source>
        <dbReference type="ARBA" id="ARBA00001946"/>
    </source>
</evidence>
<feature type="compositionally biased region" description="Acidic residues" evidence="14">
    <location>
        <begin position="44"/>
        <end position="53"/>
    </location>
</feature>
<evidence type="ECO:0000256" key="7">
    <source>
        <dbReference type="ARBA" id="ARBA00022679"/>
    </source>
</evidence>
<feature type="region of interest" description="Disordered" evidence="14">
    <location>
        <begin position="1073"/>
        <end position="1101"/>
    </location>
</feature>
<dbReference type="InterPro" id="IPR000719">
    <property type="entry name" value="Prot_kinase_dom"/>
</dbReference>
<dbReference type="KEGG" id="bbis:104985738"/>
<dbReference type="GeneID" id="104985738"/>
<comment type="cofactor">
    <cofactor evidence="1">
        <name>Mg(2+)</name>
        <dbReference type="ChEBI" id="CHEBI:18420"/>
    </cofactor>
</comment>
<keyword evidence="13" id="KW-0175">Coiled coil</keyword>
<comment type="catalytic activity">
    <reaction evidence="12">
        <text>L-seryl-[protein] + ATP = O-phospho-L-seryl-[protein] + ADP + H(+)</text>
        <dbReference type="Rhea" id="RHEA:17989"/>
        <dbReference type="Rhea" id="RHEA-COMP:9863"/>
        <dbReference type="Rhea" id="RHEA-COMP:11604"/>
        <dbReference type="ChEBI" id="CHEBI:15378"/>
        <dbReference type="ChEBI" id="CHEBI:29999"/>
        <dbReference type="ChEBI" id="CHEBI:30616"/>
        <dbReference type="ChEBI" id="CHEBI:83421"/>
        <dbReference type="ChEBI" id="CHEBI:456216"/>
        <dbReference type="EC" id="2.7.11.1"/>
    </reaction>
</comment>
<feature type="region of interest" description="Disordered" evidence="14">
    <location>
        <begin position="29"/>
        <end position="53"/>
    </location>
</feature>
<dbReference type="Pfam" id="PF24889">
    <property type="entry name" value="CCTL2_WNK"/>
    <property type="match status" value="1"/>
</dbReference>
<feature type="region of interest" description="Disordered" evidence="14">
    <location>
        <begin position="927"/>
        <end position="994"/>
    </location>
</feature>
<keyword evidence="5" id="KW-0723">Serine/threonine-protein kinase</keyword>
<keyword evidence="6" id="KW-0597">Phosphoprotein</keyword>
<dbReference type="SUPFAM" id="SSF56112">
    <property type="entry name" value="Protein kinase-like (PK-like)"/>
    <property type="match status" value="1"/>
</dbReference>
<dbReference type="FunFam" id="3.10.20.90:FF:000012">
    <property type="entry name" value="Serine/threonine-protein kinase WNK1 isoform 2"/>
    <property type="match status" value="1"/>
</dbReference>
<feature type="compositionally biased region" description="Polar residues" evidence="14">
    <location>
        <begin position="1170"/>
        <end position="1179"/>
    </location>
</feature>
<keyword evidence="9 17" id="KW-0418">Kinase</keyword>
<protein>
    <recommendedName>
        <fullName evidence="3">non-specific serine/threonine protein kinase</fullName>
        <ecNumber evidence="3">2.7.11.1</ecNumber>
    </recommendedName>
</protein>
<keyword evidence="7" id="KW-0808">Transferase</keyword>
<evidence type="ECO:0000256" key="9">
    <source>
        <dbReference type="ARBA" id="ARBA00022777"/>
    </source>
</evidence>
<evidence type="ECO:0000256" key="14">
    <source>
        <dbReference type="SAM" id="MobiDB-lite"/>
    </source>
</evidence>
<dbReference type="Proteomes" id="UP000515208">
    <property type="component" value="Unplaced"/>
</dbReference>
<feature type="compositionally biased region" description="Polar residues" evidence="14">
    <location>
        <begin position="935"/>
        <end position="946"/>
    </location>
</feature>
<accession>A0A6P3GSA5</accession>
<dbReference type="InterPro" id="IPR011009">
    <property type="entry name" value="Kinase-like_dom_sf"/>
</dbReference>
<proteinExistence type="predicted"/>